<dbReference type="Gene3D" id="3.50.50.60">
    <property type="entry name" value="FAD/NAD(P)-binding domain"/>
    <property type="match status" value="1"/>
</dbReference>
<evidence type="ECO:0000256" key="11">
    <source>
        <dbReference type="SAM" id="MobiDB-lite"/>
    </source>
</evidence>
<dbReference type="InterPro" id="IPR010795">
    <property type="entry name" value="Prenylcys_lyase"/>
</dbReference>
<keyword evidence="16" id="KW-1185">Reference proteome</keyword>
<dbReference type="Pfam" id="PF07156">
    <property type="entry name" value="Prenylcys_lyase"/>
    <property type="match status" value="1"/>
</dbReference>
<dbReference type="PROSITE" id="PS00760">
    <property type="entry name" value="SPASE_I_2"/>
    <property type="match status" value="1"/>
</dbReference>
<proteinExistence type="inferred from homology"/>
<evidence type="ECO:0000259" key="13">
    <source>
        <dbReference type="Pfam" id="PF07156"/>
    </source>
</evidence>
<protein>
    <recommendedName>
        <fullName evidence="17">Peptidase S26 domain-containing protein</fullName>
    </recommendedName>
</protein>
<dbReference type="STRING" id="40149.A0A0E0DKF6"/>
<dbReference type="GO" id="GO:0001735">
    <property type="term" value="F:prenylcysteine oxidase activity"/>
    <property type="evidence" value="ECO:0007669"/>
    <property type="project" value="InterPro"/>
</dbReference>
<dbReference type="PANTHER" id="PTHR15944">
    <property type="entry name" value="FARNESYLCYSTEINE LYASE"/>
    <property type="match status" value="1"/>
</dbReference>
<dbReference type="InterPro" id="IPR019757">
    <property type="entry name" value="Pept_S26A_signal_pept_1_Lys-AS"/>
</dbReference>
<dbReference type="PROSITE" id="PS00501">
    <property type="entry name" value="SPASE_I_1"/>
    <property type="match status" value="1"/>
</dbReference>
<evidence type="ECO:0000256" key="8">
    <source>
        <dbReference type="ARBA" id="ARBA00023002"/>
    </source>
</evidence>
<dbReference type="CDD" id="cd06530">
    <property type="entry name" value="S26_SPase_I"/>
    <property type="match status" value="1"/>
</dbReference>
<dbReference type="Pfam" id="PF10502">
    <property type="entry name" value="Peptidase_S26"/>
    <property type="match status" value="1"/>
</dbReference>
<evidence type="ECO:0000313" key="15">
    <source>
        <dbReference type="EnsemblPlants" id="OMERI04G25610.1"/>
    </source>
</evidence>
<feature type="domain" description="Peptidase S26" evidence="14">
    <location>
        <begin position="571"/>
        <end position="709"/>
    </location>
</feature>
<dbReference type="InterPro" id="IPR036188">
    <property type="entry name" value="FAD/NAD-bd_sf"/>
</dbReference>
<evidence type="ECO:0000256" key="10">
    <source>
        <dbReference type="PIRSR" id="PIRSR600223-1"/>
    </source>
</evidence>
<dbReference type="SUPFAM" id="SSF51306">
    <property type="entry name" value="LexA/Signal peptidase"/>
    <property type="match status" value="1"/>
</dbReference>
<dbReference type="InterPro" id="IPR019756">
    <property type="entry name" value="Pept_S26A_signal_pept_1_Ser-AS"/>
</dbReference>
<dbReference type="InterPro" id="IPR036286">
    <property type="entry name" value="LexA/Signal_pep-like_sf"/>
</dbReference>
<feature type="domain" description="Prenylcysteine lyase" evidence="13">
    <location>
        <begin position="144"/>
        <end position="432"/>
    </location>
</feature>
<dbReference type="AlphaFoldDB" id="A0A0E0DKF6"/>
<dbReference type="NCBIfam" id="TIGR02227">
    <property type="entry name" value="sigpep_I_bact"/>
    <property type="match status" value="1"/>
</dbReference>
<feature type="chain" id="PRO_5002357217" description="Peptidase S26 domain-containing protein" evidence="12">
    <location>
        <begin position="24"/>
        <end position="716"/>
    </location>
</feature>
<reference evidence="15" key="1">
    <citation type="submission" date="2015-04" db="UniProtKB">
        <authorList>
            <consortium name="EnsemblPlants"/>
        </authorList>
    </citation>
    <scope>IDENTIFICATION</scope>
</reference>
<reference evidence="15" key="2">
    <citation type="submission" date="2018-05" db="EMBL/GenBank/DDBJ databases">
        <title>OmerRS3 (Oryza meridionalis Reference Sequence Version 3).</title>
        <authorList>
            <person name="Zhang J."/>
            <person name="Kudrna D."/>
            <person name="Lee S."/>
            <person name="Talag J."/>
            <person name="Welchert J."/>
            <person name="Wing R.A."/>
        </authorList>
    </citation>
    <scope>NUCLEOTIDE SEQUENCE [LARGE SCALE GENOMIC DNA]</scope>
    <source>
        <strain evidence="15">cv. OR44</strain>
    </source>
</reference>
<dbReference type="PANTHER" id="PTHR15944:SF0">
    <property type="entry name" value="PRENYLCYSTEINE LYASE DOMAIN-CONTAINING PROTEIN"/>
    <property type="match status" value="1"/>
</dbReference>
<dbReference type="EnsemblPlants" id="OMERI04G25610.1">
    <property type="protein sequence ID" value="OMERI04G25610.1"/>
    <property type="gene ID" value="OMERI04G25610"/>
</dbReference>
<accession>A0A0E0DKF6</accession>
<comment type="similarity">
    <text evidence="2">Belongs to the prenylcysteine oxidase family.</text>
</comment>
<dbReference type="Pfam" id="PF13450">
    <property type="entry name" value="NAD_binding_8"/>
    <property type="match status" value="1"/>
</dbReference>
<dbReference type="SUPFAM" id="SSF51905">
    <property type="entry name" value="FAD/NAD(P)-binding domain"/>
    <property type="match status" value="1"/>
</dbReference>
<evidence type="ECO:0000313" key="16">
    <source>
        <dbReference type="Proteomes" id="UP000008021"/>
    </source>
</evidence>
<feature type="signal peptide" evidence="12">
    <location>
        <begin position="1"/>
        <end position="23"/>
    </location>
</feature>
<keyword evidence="7" id="KW-0274">FAD</keyword>
<dbReference type="Gene3D" id="2.10.109.10">
    <property type="entry name" value="Umud Fragment, subunit A"/>
    <property type="match status" value="1"/>
</dbReference>
<dbReference type="HOGENOM" id="CLU_386061_0_0_1"/>
<dbReference type="GO" id="GO:0004252">
    <property type="term" value="F:serine-type endopeptidase activity"/>
    <property type="evidence" value="ECO:0007669"/>
    <property type="project" value="InterPro"/>
</dbReference>
<evidence type="ECO:0000256" key="7">
    <source>
        <dbReference type="ARBA" id="ARBA00022827"/>
    </source>
</evidence>
<evidence type="ECO:0000256" key="3">
    <source>
        <dbReference type="ARBA" id="ARBA00022630"/>
    </source>
</evidence>
<evidence type="ECO:0000256" key="6">
    <source>
        <dbReference type="ARBA" id="ARBA00022801"/>
    </source>
</evidence>
<dbReference type="GO" id="GO:0030328">
    <property type="term" value="P:prenylcysteine catabolic process"/>
    <property type="evidence" value="ECO:0007669"/>
    <property type="project" value="InterPro"/>
</dbReference>
<keyword evidence="6" id="KW-0378">Hydrolase</keyword>
<dbReference type="eggNOG" id="ENOG502QSHJ">
    <property type="taxonomic scope" value="Eukaryota"/>
</dbReference>
<sequence>MYMPMPILLLLLLLLLLLPQGHGGAGDICIVGSGISGSSTAFFLTNYTTALSSSGAQLRVFERRAMVGGRLATVTVSGDHFEAGGSIIHPRNLHVRRFADLLGLEAKSYGDDDWLGIWDGHRFVFQTLRPLPPGTSWLRRKLHALVNSLRLFKRYGLSLLKMDRFVQEMLQRFMLYYNGFESRPVFDTVEEMLKWSGLYGLTRRTLEAELLDSGLNSQTISELVTVITRINYGQSVSISGLAGAVSLAGSESGLWAVKGGNWQLAAGLLEAANATLHLQEGIDSIEYAGDHYILKSNKGLEYNCVATVVATPLDEVNITFSPPISIPARKTQHTHATFVRGILNPKFFGLSSVSDIPKLIGTMEVPEIPFSSISILKYSEQDMTYKVFSRVKLNESLLDQIFSGRKETIRINWPAYPHYEAPEVFAPIILDGRNKNKAWLTGVEMSDVPSDINKELKRRMLKCRICPQQIQEGGPLMWKQLLFGLSGLCYLLPPTPKAPTHSPIKKKRAQEEEETSMAMGPPRLLRGLIPQLLSVDAWLPCTCSSRLQLLLSHFHCRLHLRWPSCADAFKLLLALLLVSAALAEVRYIASSSMAPTLRPADRAVAERNYGVNKDVVFIKRILATPGDFIEVRQGQLIINGVARKEHYTASHASYTMEAMDPVLKPCMIILQRLPEGHVFVMGDNRNNSCDSRAWGPLPISNIIGRYMMSFTRSSIQ</sequence>
<comment type="cofactor">
    <cofactor evidence="1">
        <name>FAD</name>
        <dbReference type="ChEBI" id="CHEBI:57692"/>
    </cofactor>
</comment>
<evidence type="ECO:0008006" key="17">
    <source>
        <dbReference type="Google" id="ProtNLM"/>
    </source>
</evidence>
<dbReference type="PROSITE" id="PS00761">
    <property type="entry name" value="SPASE_I_3"/>
    <property type="match status" value="1"/>
</dbReference>
<name>A0A0E0DKF6_9ORYZ</name>
<feature type="active site" evidence="10">
    <location>
        <position position="592"/>
    </location>
</feature>
<dbReference type="GO" id="GO:0016020">
    <property type="term" value="C:membrane"/>
    <property type="evidence" value="ECO:0007669"/>
    <property type="project" value="InterPro"/>
</dbReference>
<keyword evidence="8" id="KW-0560">Oxidoreductase</keyword>
<keyword evidence="9" id="KW-0325">Glycoprotein</keyword>
<dbReference type="PRINTS" id="PR00727">
    <property type="entry name" value="LEADERPTASE"/>
</dbReference>
<feature type="active site" evidence="10">
    <location>
        <position position="619"/>
    </location>
</feature>
<dbReference type="InterPro" id="IPR000223">
    <property type="entry name" value="Pept_S26A_signal_pept_1"/>
</dbReference>
<evidence type="ECO:0000256" key="5">
    <source>
        <dbReference type="ARBA" id="ARBA00022729"/>
    </source>
</evidence>
<dbReference type="InterPro" id="IPR017046">
    <property type="entry name" value="Prenylcysteine_Oxase1"/>
</dbReference>
<dbReference type="Gramene" id="OMERI04G25610.1">
    <property type="protein sequence ID" value="OMERI04G25610.1"/>
    <property type="gene ID" value="OMERI04G25610"/>
</dbReference>
<dbReference type="InterPro" id="IPR019758">
    <property type="entry name" value="Pept_S26A_signal_pept_1_CS"/>
</dbReference>
<evidence type="ECO:0000259" key="14">
    <source>
        <dbReference type="Pfam" id="PF10502"/>
    </source>
</evidence>
<dbReference type="InterPro" id="IPR019533">
    <property type="entry name" value="Peptidase_S26"/>
</dbReference>
<keyword evidence="5 12" id="KW-0732">Signal</keyword>
<dbReference type="GO" id="GO:0030327">
    <property type="term" value="P:prenylated protein catabolic process"/>
    <property type="evidence" value="ECO:0007669"/>
    <property type="project" value="TreeGrafter"/>
</dbReference>
<evidence type="ECO:0000256" key="12">
    <source>
        <dbReference type="SAM" id="SignalP"/>
    </source>
</evidence>
<keyword evidence="4" id="KW-0645">Protease</keyword>
<evidence type="ECO:0000256" key="1">
    <source>
        <dbReference type="ARBA" id="ARBA00001974"/>
    </source>
</evidence>
<keyword evidence="3" id="KW-0285">Flavoprotein</keyword>
<organism evidence="15">
    <name type="scientific">Oryza meridionalis</name>
    <dbReference type="NCBI Taxonomy" id="40149"/>
    <lineage>
        <taxon>Eukaryota</taxon>
        <taxon>Viridiplantae</taxon>
        <taxon>Streptophyta</taxon>
        <taxon>Embryophyta</taxon>
        <taxon>Tracheophyta</taxon>
        <taxon>Spermatophyta</taxon>
        <taxon>Magnoliopsida</taxon>
        <taxon>Liliopsida</taxon>
        <taxon>Poales</taxon>
        <taxon>Poaceae</taxon>
        <taxon>BOP clade</taxon>
        <taxon>Oryzoideae</taxon>
        <taxon>Oryzeae</taxon>
        <taxon>Oryzinae</taxon>
        <taxon>Oryza</taxon>
    </lineage>
</organism>
<dbReference type="GO" id="GO:0006465">
    <property type="term" value="P:signal peptide processing"/>
    <property type="evidence" value="ECO:0007669"/>
    <property type="project" value="InterPro"/>
</dbReference>
<evidence type="ECO:0000256" key="4">
    <source>
        <dbReference type="ARBA" id="ARBA00022670"/>
    </source>
</evidence>
<evidence type="ECO:0000256" key="9">
    <source>
        <dbReference type="ARBA" id="ARBA00023180"/>
    </source>
</evidence>
<evidence type="ECO:0000256" key="2">
    <source>
        <dbReference type="ARBA" id="ARBA00009967"/>
    </source>
</evidence>
<dbReference type="FunFam" id="3.50.50.60:FF:000430">
    <property type="entry name" value="Farnesylcysteine lyase"/>
    <property type="match status" value="1"/>
</dbReference>
<dbReference type="Proteomes" id="UP000008021">
    <property type="component" value="Chromosome 4"/>
</dbReference>
<feature type="region of interest" description="Disordered" evidence="11">
    <location>
        <begin position="498"/>
        <end position="517"/>
    </location>
</feature>